<protein>
    <submittedName>
        <fullName evidence="1">Uncharacterized protein</fullName>
    </submittedName>
</protein>
<organism evidence="1 2">
    <name type="scientific">Triticum urartu</name>
    <name type="common">Red wild einkorn</name>
    <name type="synonym">Crithodium urartu</name>
    <dbReference type="NCBI Taxonomy" id="4572"/>
    <lineage>
        <taxon>Eukaryota</taxon>
        <taxon>Viridiplantae</taxon>
        <taxon>Streptophyta</taxon>
        <taxon>Embryophyta</taxon>
        <taxon>Tracheophyta</taxon>
        <taxon>Spermatophyta</taxon>
        <taxon>Magnoliopsida</taxon>
        <taxon>Liliopsida</taxon>
        <taxon>Poales</taxon>
        <taxon>Poaceae</taxon>
        <taxon>BOP clade</taxon>
        <taxon>Pooideae</taxon>
        <taxon>Triticodae</taxon>
        <taxon>Triticeae</taxon>
        <taxon>Triticinae</taxon>
        <taxon>Triticum</taxon>
    </lineage>
</organism>
<dbReference type="Proteomes" id="UP000015106">
    <property type="component" value="Chromosome 5"/>
</dbReference>
<evidence type="ECO:0000313" key="2">
    <source>
        <dbReference type="Proteomes" id="UP000015106"/>
    </source>
</evidence>
<dbReference type="Gramene" id="TuG1812G0500001177.01.T01">
    <property type="protein sequence ID" value="TuG1812G0500001177.01.T01.cds340363"/>
    <property type="gene ID" value="TuG1812G0500001177.01"/>
</dbReference>
<sequence length="257" mass="27233">MSLIACAARPSDTSSSFDFLAMMLRSTVAAPDVTARTSGNRSPPVYAHRLVRILAAPTPTALSLSASTRRSTTAGAALSILSQLCGLSSASMASASPASTRTASPSSVMPCRKNMARRSEMTLPVPPIFSRASLSMASRVSTSALRRCSSRWLVACCSTARMLLTVNTISATSRRSCLPVLPVVSASILITCSDRFTALARDWVITVDGAPAAPMLEKSMILSRRPRALPILLQLSWSCASLLMMRRPSRLHSSSAA</sequence>
<evidence type="ECO:0000313" key="1">
    <source>
        <dbReference type="EnsemblPlants" id="TuG1812G0500001177.01.T01.cds340363"/>
    </source>
</evidence>
<reference evidence="1" key="2">
    <citation type="submission" date="2018-03" db="EMBL/GenBank/DDBJ databases">
        <title>The Triticum urartu genome reveals the dynamic nature of wheat genome evolution.</title>
        <authorList>
            <person name="Ling H."/>
            <person name="Ma B."/>
            <person name="Shi X."/>
            <person name="Liu H."/>
            <person name="Dong L."/>
            <person name="Sun H."/>
            <person name="Cao Y."/>
            <person name="Gao Q."/>
            <person name="Zheng S."/>
            <person name="Li Y."/>
            <person name="Yu Y."/>
            <person name="Du H."/>
            <person name="Qi M."/>
            <person name="Li Y."/>
            <person name="Yu H."/>
            <person name="Cui Y."/>
            <person name="Wang N."/>
            <person name="Chen C."/>
            <person name="Wu H."/>
            <person name="Zhao Y."/>
            <person name="Zhang J."/>
            <person name="Li Y."/>
            <person name="Zhou W."/>
            <person name="Zhang B."/>
            <person name="Hu W."/>
            <person name="Eijk M."/>
            <person name="Tang J."/>
            <person name="Witsenboer H."/>
            <person name="Zhao S."/>
            <person name="Li Z."/>
            <person name="Zhang A."/>
            <person name="Wang D."/>
            <person name="Liang C."/>
        </authorList>
    </citation>
    <scope>NUCLEOTIDE SEQUENCE [LARGE SCALE GENOMIC DNA]</scope>
    <source>
        <strain evidence="1">cv. G1812</strain>
    </source>
</reference>
<reference evidence="1" key="3">
    <citation type="submission" date="2022-06" db="UniProtKB">
        <authorList>
            <consortium name="EnsemblPlants"/>
        </authorList>
    </citation>
    <scope>IDENTIFICATION</scope>
</reference>
<dbReference type="EnsemblPlants" id="TuG1812G0500001177.01.T01">
    <property type="protein sequence ID" value="TuG1812G0500001177.01.T01.cds340363"/>
    <property type="gene ID" value="TuG1812G0500001177.01"/>
</dbReference>
<reference evidence="2" key="1">
    <citation type="journal article" date="2013" name="Nature">
        <title>Draft genome of the wheat A-genome progenitor Triticum urartu.</title>
        <authorList>
            <person name="Ling H.Q."/>
            <person name="Zhao S."/>
            <person name="Liu D."/>
            <person name="Wang J."/>
            <person name="Sun H."/>
            <person name="Zhang C."/>
            <person name="Fan H."/>
            <person name="Li D."/>
            <person name="Dong L."/>
            <person name="Tao Y."/>
            <person name="Gao C."/>
            <person name="Wu H."/>
            <person name="Li Y."/>
            <person name="Cui Y."/>
            <person name="Guo X."/>
            <person name="Zheng S."/>
            <person name="Wang B."/>
            <person name="Yu K."/>
            <person name="Liang Q."/>
            <person name="Yang W."/>
            <person name="Lou X."/>
            <person name="Chen J."/>
            <person name="Feng M."/>
            <person name="Jian J."/>
            <person name="Zhang X."/>
            <person name="Luo G."/>
            <person name="Jiang Y."/>
            <person name="Liu J."/>
            <person name="Wang Z."/>
            <person name="Sha Y."/>
            <person name="Zhang B."/>
            <person name="Wu H."/>
            <person name="Tang D."/>
            <person name="Shen Q."/>
            <person name="Xue P."/>
            <person name="Zou S."/>
            <person name="Wang X."/>
            <person name="Liu X."/>
            <person name="Wang F."/>
            <person name="Yang Y."/>
            <person name="An X."/>
            <person name="Dong Z."/>
            <person name="Zhang K."/>
            <person name="Zhang X."/>
            <person name="Luo M.C."/>
            <person name="Dvorak J."/>
            <person name="Tong Y."/>
            <person name="Wang J."/>
            <person name="Yang H."/>
            <person name="Li Z."/>
            <person name="Wang D."/>
            <person name="Zhang A."/>
            <person name="Wang J."/>
        </authorList>
    </citation>
    <scope>NUCLEOTIDE SEQUENCE</scope>
    <source>
        <strain evidence="2">cv. G1812</strain>
    </source>
</reference>
<name>A0A8R7QD79_TRIUA</name>
<proteinExistence type="predicted"/>
<accession>A0A8R7QD79</accession>
<keyword evidence="2" id="KW-1185">Reference proteome</keyword>
<dbReference type="AlphaFoldDB" id="A0A8R7QD79"/>